<dbReference type="EC" id="2.7.7.87" evidence="3"/>
<dbReference type="GO" id="GO:0008033">
    <property type="term" value="P:tRNA processing"/>
    <property type="evidence" value="ECO:0007669"/>
    <property type="project" value="UniProtKB-KW"/>
</dbReference>
<keyword evidence="4" id="KW-0963">Cytoplasm</keyword>
<dbReference type="Pfam" id="PF08984">
    <property type="entry name" value="DUF1858"/>
    <property type="match status" value="1"/>
</dbReference>
<name>A0A2H0WB64_9BACT</name>
<dbReference type="InterPro" id="IPR017945">
    <property type="entry name" value="DHBP_synth_RibB-like_a/b_dom"/>
</dbReference>
<dbReference type="GO" id="GO:0000049">
    <property type="term" value="F:tRNA binding"/>
    <property type="evidence" value="ECO:0007669"/>
    <property type="project" value="TreeGrafter"/>
</dbReference>
<comment type="subcellular location">
    <subcellularLocation>
        <location evidence="1">Cytoplasm</location>
    </subcellularLocation>
</comment>
<keyword evidence="6" id="KW-0819">tRNA processing</keyword>
<evidence type="ECO:0000256" key="6">
    <source>
        <dbReference type="ARBA" id="ARBA00022694"/>
    </source>
</evidence>
<dbReference type="InterPro" id="IPR038062">
    <property type="entry name" value="ScdA-like_N_sf"/>
</dbReference>
<comment type="similarity">
    <text evidence="2">Belongs to the SUA5 family.</text>
</comment>
<keyword evidence="8" id="KW-0547">Nucleotide-binding</keyword>
<dbReference type="Proteomes" id="UP000230093">
    <property type="component" value="Unassembled WGS sequence"/>
</dbReference>
<dbReference type="Gene3D" id="3.90.870.10">
    <property type="entry name" value="DHBP synthase"/>
    <property type="match status" value="1"/>
</dbReference>
<dbReference type="AlphaFoldDB" id="A0A2H0WB64"/>
<protein>
    <recommendedName>
        <fullName evidence="10">L-threonylcarbamoyladenylate synthase</fullName>
        <ecNumber evidence="3">2.7.7.87</ecNumber>
    </recommendedName>
    <alternativeName>
        <fullName evidence="10">L-threonylcarbamoyladenylate synthase</fullName>
    </alternativeName>
</protein>
<evidence type="ECO:0000256" key="10">
    <source>
        <dbReference type="ARBA" id="ARBA00029774"/>
    </source>
</evidence>
<gene>
    <name evidence="13" type="ORF">COT75_03090</name>
</gene>
<dbReference type="GO" id="GO:0005524">
    <property type="term" value="F:ATP binding"/>
    <property type="evidence" value="ECO:0007669"/>
    <property type="project" value="UniProtKB-KW"/>
</dbReference>
<dbReference type="PROSITE" id="PS51163">
    <property type="entry name" value="YRDC"/>
    <property type="match status" value="1"/>
</dbReference>
<dbReference type="PANTHER" id="PTHR17490:SF16">
    <property type="entry name" value="THREONYLCARBAMOYL-AMP SYNTHASE"/>
    <property type="match status" value="1"/>
</dbReference>
<proteinExistence type="inferred from homology"/>
<evidence type="ECO:0000313" key="14">
    <source>
        <dbReference type="Proteomes" id="UP000230093"/>
    </source>
</evidence>
<evidence type="ECO:0000256" key="5">
    <source>
        <dbReference type="ARBA" id="ARBA00022679"/>
    </source>
</evidence>
<evidence type="ECO:0000256" key="8">
    <source>
        <dbReference type="ARBA" id="ARBA00022741"/>
    </source>
</evidence>
<keyword evidence="5" id="KW-0808">Transferase</keyword>
<evidence type="ECO:0000256" key="1">
    <source>
        <dbReference type="ARBA" id="ARBA00004496"/>
    </source>
</evidence>
<dbReference type="InterPro" id="IPR023883">
    <property type="entry name" value="CHP03980_redox-disulphide"/>
</dbReference>
<dbReference type="InterPro" id="IPR006070">
    <property type="entry name" value="Sua5-like_dom"/>
</dbReference>
<dbReference type="SUPFAM" id="SSF140683">
    <property type="entry name" value="SP0561-like"/>
    <property type="match status" value="1"/>
</dbReference>
<evidence type="ECO:0000256" key="4">
    <source>
        <dbReference type="ARBA" id="ARBA00022490"/>
    </source>
</evidence>
<keyword evidence="9" id="KW-0067">ATP-binding</keyword>
<dbReference type="GO" id="GO:0003725">
    <property type="term" value="F:double-stranded RNA binding"/>
    <property type="evidence" value="ECO:0007669"/>
    <property type="project" value="InterPro"/>
</dbReference>
<dbReference type="EMBL" id="PEZT01000017">
    <property type="protein sequence ID" value="PIS09129.1"/>
    <property type="molecule type" value="Genomic_DNA"/>
</dbReference>
<sequence>MKIKKETIILEILDNYPQLESILVEKYGLHCLGCMGAAFETLEQGAMAHGMKKKEMEMMIKDLNKRINDENKFDQTIKVLKKGGIIIFPTDTVWGVGCLVNNLKATKKLYQIKKRETSKPTAVLVGTLKQAQKLAYLNPKSKELIKKHWPGGLTIILKAKKIVPKIIQGPNKTIGLRMPDHSLILKIIKRLDYGLVAGSANLAGKKAPTRKADINLELIKKIDFLLEGKNKGNQASTVVDLTQEPFKVLRQGWVKIS</sequence>
<evidence type="ECO:0000256" key="11">
    <source>
        <dbReference type="ARBA" id="ARBA00048366"/>
    </source>
</evidence>
<dbReference type="NCBIfam" id="TIGR03980">
    <property type="entry name" value="prismane_assoc"/>
    <property type="match status" value="1"/>
</dbReference>
<evidence type="ECO:0000256" key="9">
    <source>
        <dbReference type="ARBA" id="ARBA00022840"/>
    </source>
</evidence>
<dbReference type="NCBIfam" id="TIGR00057">
    <property type="entry name" value="L-threonylcarbamoyladenylate synthase"/>
    <property type="match status" value="1"/>
</dbReference>
<dbReference type="InterPro" id="IPR015077">
    <property type="entry name" value="DUF1858"/>
</dbReference>
<evidence type="ECO:0000259" key="12">
    <source>
        <dbReference type="PROSITE" id="PS51163"/>
    </source>
</evidence>
<keyword evidence="7" id="KW-0548">Nucleotidyltransferase</keyword>
<dbReference type="PANTHER" id="PTHR17490">
    <property type="entry name" value="SUA5"/>
    <property type="match status" value="1"/>
</dbReference>
<dbReference type="InterPro" id="IPR050156">
    <property type="entry name" value="TC-AMP_synthase_SUA5"/>
</dbReference>
<dbReference type="GO" id="GO:0061710">
    <property type="term" value="F:L-threonylcarbamoyladenylate synthase"/>
    <property type="evidence" value="ECO:0007669"/>
    <property type="project" value="UniProtKB-EC"/>
</dbReference>
<dbReference type="GO" id="GO:0005737">
    <property type="term" value="C:cytoplasm"/>
    <property type="evidence" value="ECO:0007669"/>
    <property type="project" value="UniProtKB-SubCell"/>
</dbReference>
<comment type="caution">
    <text evidence="13">The sequence shown here is derived from an EMBL/GenBank/DDBJ whole genome shotgun (WGS) entry which is preliminary data.</text>
</comment>
<comment type="catalytic activity">
    <reaction evidence="11">
        <text>L-threonine + hydrogencarbonate + ATP = L-threonylcarbamoyladenylate + diphosphate + H2O</text>
        <dbReference type="Rhea" id="RHEA:36407"/>
        <dbReference type="ChEBI" id="CHEBI:15377"/>
        <dbReference type="ChEBI" id="CHEBI:17544"/>
        <dbReference type="ChEBI" id="CHEBI:30616"/>
        <dbReference type="ChEBI" id="CHEBI:33019"/>
        <dbReference type="ChEBI" id="CHEBI:57926"/>
        <dbReference type="ChEBI" id="CHEBI:73682"/>
        <dbReference type="EC" id="2.7.7.87"/>
    </reaction>
</comment>
<dbReference type="SUPFAM" id="SSF55821">
    <property type="entry name" value="YrdC/RibB"/>
    <property type="match status" value="1"/>
</dbReference>
<feature type="domain" description="YrdC-like" evidence="12">
    <location>
        <begin position="70"/>
        <end position="254"/>
    </location>
</feature>
<evidence type="ECO:0000256" key="7">
    <source>
        <dbReference type="ARBA" id="ARBA00022695"/>
    </source>
</evidence>
<organism evidence="13 14">
    <name type="scientific">Candidatus Beckwithbacteria bacterium CG10_big_fil_rev_8_21_14_0_10_34_10</name>
    <dbReference type="NCBI Taxonomy" id="1974495"/>
    <lineage>
        <taxon>Bacteria</taxon>
        <taxon>Candidatus Beckwithiibacteriota</taxon>
    </lineage>
</organism>
<evidence type="ECO:0000313" key="13">
    <source>
        <dbReference type="EMBL" id="PIS09129.1"/>
    </source>
</evidence>
<dbReference type="Pfam" id="PF01300">
    <property type="entry name" value="Sua5_yciO_yrdC"/>
    <property type="match status" value="1"/>
</dbReference>
<reference evidence="14" key="1">
    <citation type="submission" date="2017-09" db="EMBL/GenBank/DDBJ databases">
        <title>Depth-based differentiation of microbial function through sediment-hosted aquifers and enrichment of novel symbionts in the deep terrestrial subsurface.</title>
        <authorList>
            <person name="Probst A.J."/>
            <person name="Ladd B."/>
            <person name="Jarett J.K."/>
            <person name="Geller-Mcgrath D.E."/>
            <person name="Sieber C.M.K."/>
            <person name="Emerson J.B."/>
            <person name="Anantharaman K."/>
            <person name="Thomas B.C."/>
            <person name="Malmstrom R."/>
            <person name="Stieglmeier M."/>
            <person name="Klingl A."/>
            <person name="Woyke T."/>
            <person name="Ryan C.M."/>
            <person name="Banfield J.F."/>
        </authorList>
    </citation>
    <scope>NUCLEOTIDE SEQUENCE [LARGE SCALE GENOMIC DNA]</scope>
</reference>
<dbReference type="GO" id="GO:0006450">
    <property type="term" value="P:regulation of translational fidelity"/>
    <property type="evidence" value="ECO:0007669"/>
    <property type="project" value="TreeGrafter"/>
</dbReference>
<accession>A0A2H0WB64</accession>
<evidence type="ECO:0000256" key="3">
    <source>
        <dbReference type="ARBA" id="ARBA00012584"/>
    </source>
</evidence>
<evidence type="ECO:0000256" key="2">
    <source>
        <dbReference type="ARBA" id="ARBA00007663"/>
    </source>
</evidence>